<dbReference type="EMBL" id="GIFC01005653">
    <property type="protein sequence ID" value="MXU87736.1"/>
    <property type="molecule type" value="Transcribed_RNA"/>
</dbReference>
<dbReference type="AlphaFoldDB" id="A0A6B0UG79"/>
<accession>A0A6B0UG79</accession>
<reference evidence="1" key="1">
    <citation type="submission" date="2019-12" db="EMBL/GenBank/DDBJ databases">
        <title>An insight into the sialome of adult female Ixodes ricinus ticks feeding for 6 days.</title>
        <authorList>
            <person name="Perner J."/>
            <person name="Ribeiro J.M.C."/>
        </authorList>
    </citation>
    <scope>NUCLEOTIDE SEQUENCE</scope>
    <source>
        <strain evidence="1">Semi-engorged</strain>
        <tissue evidence="1">Salivary glands</tissue>
    </source>
</reference>
<evidence type="ECO:0000313" key="1">
    <source>
        <dbReference type="EMBL" id="MXU87736.1"/>
    </source>
</evidence>
<proteinExistence type="predicted"/>
<name>A0A6B0UG79_IXORI</name>
<protein>
    <submittedName>
        <fullName evidence="1">Uncharacterized protein</fullName>
    </submittedName>
</protein>
<organism evidence="1">
    <name type="scientific">Ixodes ricinus</name>
    <name type="common">Common tick</name>
    <name type="synonym">Acarus ricinus</name>
    <dbReference type="NCBI Taxonomy" id="34613"/>
    <lineage>
        <taxon>Eukaryota</taxon>
        <taxon>Metazoa</taxon>
        <taxon>Ecdysozoa</taxon>
        <taxon>Arthropoda</taxon>
        <taxon>Chelicerata</taxon>
        <taxon>Arachnida</taxon>
        <taxon>Acari</taxon>
        <taxon>Parasitiformes</taxon>
        <taxon>Ixodida</taxon>
        <taxon>Ixodoidea</taxon>
        <taxon>Ixodidae</taxon>
        <taxon>Ixodinae</taxon>
        <taxon>Ixodes</taxon>
    </lineage>
</organism>
<sequence>MSLVDSCSRSCTLSSLTASWSLSSLSSSSCWPKRSPSSLVTCCSFCSCSVSSSLSLLSLTKTSCISSSCRLSSLFWLRARLAATLSLWIVSSRRLLST</sequence>